<dbReference type="SMART" id="SM00860">
    <property type="entry name" value="SMI1_KNR4"/>
    <property type="match status" value="1"/>
</dbReference>
<evidence type="ECO:0000313" key="2">
    <source>
        <dbReference type="EMBL" id="TDR48487.1"/>
    </source>
</evidence>
<protein>
    <recommendedName>
        <fullName evidence="1">Knr4/Smi1-like domain-containing protein</fullName>
    </recommendedName>
</protein>
<keyword evidence="3" id="KW-1185">Reference proteome</keyword>
<dbReference type="Proteomes" id="UP000295293">
    <property type="component" value="Unassembled WGS sequence"/>
</dbReference>
<dbReference type="EMBL" id="SNZH01000001">
    <property type="protein sequence ID" value="TDR48487.1"/>
    <property type="molecule type" value="Genomic_DNA"/>
</dbReference>
<evidence type="ECO:0000313" key="3">
    <source>
        <dbReference type="Proteomes" id="UP000295293"/>
    </source>
</evidence>
<feature type="domain" description="Knr4/Smi1-like" evidence="1">
    <location>
        <begin position="47"/>
        <end position="179"/>
    </location>
</feature>
<comment type="caution">
    <text evidence="2">The sequence shown here is derived from an EMBL/GenBank/DDBJ whole genome shotgun (WGS) entry which is preliminary data.</text>
</comment>
<reference evidence="2 3" key="1">
    <citation type="submission" date="2019-03" db="EMBL/GenBank/DDBJ databases">
        <title>Genomic Encyclopedia of Type Strains, Phase IV (KMG-IV): sequencing the most valuable type-strain genomes for metagenomic binning, comparative biology and taxonomic classification.</title>
        <authorList>
            <person name="Goeker M."/>
        </authorList>
    </citation>
    <scope>NUCLEOTIDE SEQUENCE [LARGE SCALE GENOMIC DNA]</scope>
    <source>
        <strain evidence="2 3">DSM 21667</strain>
    </source>
</reference>
<dbReference type="InterPro" id="IPR018958">
    <property type="entry name" value="Knr4/Smi1-like_dom"/>
</dbReference>
<organism evidence="2 3">
    <name type="scientific">Tahibacter aquaticus</name>
    <dbReference type="NCBI Taxonomy" id="520092"/>
    <lineage>
        <taxon>Bacteria</taxon>
        <taxon>Pseudomonadati</taxon>
        <taxon>Pseudomonadota</taxon>
        <taxon>Gammaproteobacteria</taxon>
        <taxon>Lysobacterales</taxon>
        <taxon>Rhodanobacteraceae</taxon>
        <taxon>Tahibacter</taxon>
    </lineage>
</organism>
<gene>
    <name evidence="2" type="ORF">DFR29_101107</name>
</gene>
<dbReference type="AlphaFoldDB" id="A0A4R6Z9A4"/>
<accession>A0A4R6Z9A4</accession>
<evidence type="ECO:0000259" key="1">
    <source>
        <dbReference type="SMART" id="SM00860"/>
    </source>
</evidence>
<name>A0A4R6Z9A4_9GAMM</name>
<dbReference type="Pfam" id="PF09346">
    <property type="entry name" value="SMI1_KNR4"/>
    <property type="match status" value="1"/>
</dbReference>
<sequence length="196" mass="21546">MNTATDWSAYLAAWQDQAQLVVSLIPEELLAADERDATFSTRLQRPGATQGQLDAAEHRLGFALPPDMAAFYRASNGWHQVGFDETDTDLLAVGDLHFLRDASEPLRAVLSGYAGVGEAEASDPAVPFMYSDVADLLVLSAPCPNGLYLFNPLKRSGKPAFLLIRYKFAPQRFATFSGLMQFEQQRCLQALRSMLG</sequence>
<proteinExistence type="predicted"/>